<dbReference type="Gene3D" id="1.20.58.340">
    <property type="entry name" value="Magnesium transport protein CorA, transmembrane region"/>
    <property type="match status" value="2"/>
</dbReference>
<evidence type="ECO:0000256" key="11">
    <source>
        <dbReference type="ARBA" id="ARBA00045497"/>
    </source>
</evidence>
<dbReference type="PANTHER" id="PTHR46494">
    <property type="entry name" value="CORA FAMILY METAL ION TRANSPORTER (EUROFUNG)"/>
    <property type="match status" value="1"/>
</dbReference>
<feature type="transmembrane region" description="Helical" evidence="12">
    <location>
        <begin position="240"/>
        <end position="260"/>
    </location>
</feature>
<dbReference type="GO" id="GO:0005886">
    <property type="term" value="C:plasma membrane"/>
    <property type="evidence" value="ECO:0007669"/>
    <property type="project" value="UniProtKB-SubCell"/>
</dbReference>
<organism evidence="13 14">
    <name type="scientific">Candidatus Fusicatenibacter merdavium</name>
    <dbReference type="NCBI Taxonomy" id="2838600"/>
    <lineage>
        <taxon>Bacteria</taxon>
        <taxon>Bacillati</taxon>
        <taxon>Bacillota</taxon>
        <taxon>Clostridia</taxon>
        <taxon>Lachnospirales</taxon>
        <taxon>Lachnospiraceae</taxon>
        <taxon>Fusicatenibacter</taxon>
    </lineage>
</organism>
<dbReference type="EMBL" id="DXEK01000116">
    <property type="protein sequence ID" value="HIX77329.1"/>
    <property type="molecule type" value="Genomic_DNA"/>
</dbReference>
<evidence type="ECO:0000256" key="3">
    <source>
        <dbReference type="ARBA" id="ARBA00022448"/>
    </source>
</evidence>
<keyword evidence="3" id="KW-0813">Transport</keyword>
<dbReference type="GO" id="GO:0050897">
    <property type="term" value="F:cobalt ion binding"/>
    <property type="evidence" value="ECO:0007669"/>
    <property type="project" value="TreeGrafter"/>
</dbReference>
<protein>
    <submittedName>
        <fullName evidence="13">Magnesium transporter CorA</fullName>
    </submittedName>
</protein>
<keyword evidence="8" id="KW-0406">Ion transport</keyword>
<accession>A0A9D1XDN2</accession>
<comment type="caution">
    <text evidence="13">The sequence shown here is derived from an EMBL/GenBank/DDBJ whole genome shotgun (WGS) entry which is preliminary data.</text>
</comment>
<evidence type="ECO:0000256" key="2">
    <source>
        <dbReference type="ARBA" id="ARBA00009765"/>
    </source>
</evidence>
<dbReference type="AlphaFoldDB" id="A0A9D1XDN2"/>
<dbReference type="InterPro" id="IPR002523">
    <property type="entry name" value="MgTranspt_CorA/ZnTranspt_ZntB"/>
</dbReference>
<evidence type="ECO:0000256" key="4">
    <source>
        <dbReference type="ARBA" id="ARBA00022475"/>
    </source>
</evidence>
<evidence type="ECO:0000256" key="8">
    <source>
        <dbReference type="ARBA" id="ARBA00023065"/>
    </source>
</evidence>
<keyword evidence="4" id="KW-1003">Cell membrane</keyword>
<comment type="subcellular location">
    <subcellularLocation>
        <location evidence="1">Cell membrane</location>
        <topology evidence="1">Multi-pass membrane protein</topology>
    </subcellularLocation>
</comment>
<evidence type="ECO:0000256" key="10">
    <source>
        <dbReference type="ARBA" id="ARBA00034269"/>
    </source>
</evidence>
<dbReference type="InterPro" id="IPR045861">
    <property type="entry name" value="CorA_cytoplasmic_dom"/>
</dbReference>
<comment type="similarity">
    <text evidence="2">Belongs to the CorA metal ion transporter (MIT) (TC 1.A.35) family.</text>
</comment>
<dbReference type="PANTHER" id="PTHR46494:SF1">
    <property type="entry name" value="CORA FAMILY METAL ION TRANSPORTER (EUROFUNG)"/>
    <property type="match status" value="1"/>
</dbReference>
<comment type="function">
    <text evidence="11">Mediates influx of magnesium ions. Alternates between open and closed states. Activated by low cytoplasmic Mg(2+) levels. Inactive when cytoplasmic Mg(2+) levels are high.</text>
</comment>
<evidence type="ECO:0000256" key="5">
    <source>
        <dbReference type="ARBA" id="ARBA00022692"/>
    </source>
</evidence>
<dbReference type="GO" id="GO:0015095">
    <property type="term" value="F:magnesium ion transmembrane transporter activity"/>
    <property type="evidence" value="ECO:0007669"/>
    <property type="project" value="TreeGrafter"/>
</dbReference>
<gene>
    <name evidence="13" type="ORF">H9734_07025</name>
</gene>
<evidence type="ECO:0000313" key="14">
    <source>
        <dbReference type="Proteomes" id="UP000886890"/>
    </source>
</evidence>
<sequence>MTKLSEDTIGEDRQRLELYTFDTAGKELSELPFFSVLARNLGAEKLQYCKAEMLPGCVIGTLVVPDKTAPLQEHIRLTYYLERDRLIFIDENGAIADTLSGLLESELLDCRDTLHFFFSFLEALIQDDMAFLQNFERRLATMEESIADTLPRELKTNVMTGRRELLVFHSYYQQLIDMCEILSENENGFFPKNFSSHFNRLSGRIDRLYDHTQVLREYALQIREMHQTQVDIRQNETMRLLTVVSTVFFPLSLLTGWYGMNFKNMPELQNPYAYFILIGLCVLIVALEIWYFKKKGWL</sequence>
<keyword evidence="9 12" id="KW-0472">Membrane</keyword>
<dbReference type="SUPFAM" id="SSF143865">
    <property type="entry name" value="CorA soluble domain-like"/>
    <property type="match status" value="1"/>
</dbReference>
<dbReference type="CDD" id="cd12826">
    <property type="entry name" value="EcCorA_ZntB-like_u1"/>
    <property type="match status" value="1"/>
</dbReference>
<keyword evidence="5 12" id="KW-0812">Transmembrane</keyword>
<dbReference type="GO" id="GO:0015087">
    <property type="term" value="F:cobalt ion transmembrane transporter activity"/>
    <property type="evidence" value="ECO:0007669"/>
    <property type="project" value="TreeGrafter"/>
</dbReference>
<proteinExistence type="inferred from homology"/>
<evidence type="ECO:0000256" key="9">
    <source>
        <dbReference type="ARBA" id="ARBA00023136"/>
    </source>
</evidence>
<evidence type="ECO:0000256" key="12">
    <source>
        <dbReference type="SAM" id="Phobius"/>
    </source>
</evidence>
<dbReference type="GO" id="GO:0000287">
    <property type="term" value="F:magnesium ion binding"/>
    <property type="evidence" value="ECO:0007669"/>
    <property type="project" value="TreeGrafter"/>
</dbReference>
<evidence type="ECO:0000256" key="1">
    <source>
        <dbReference type="ARBA" id="ARBA00004651"/>
    </source>
</evidence>
<evidence type="ECO:0000256" key="6">
    <source>
        <dbReference type="ARBA" id="ARBA00022842"/>
    </source>
</evidence>
<dbReference type="Proteomes" id="UP000886890">
    <property type="component" value="Unassembled WGS sequence"/>
</dbReference>
<keyword evidence="6" id="KW-0460">Magnesium</keyword>
<evidence type="ECO:0000313" key="13">
    <source>
        <dbReference type="EMBL" id="HIX77329.1"/>
    </source>
</evidence>
<comment type="catalytic activity">
    <reaction evidence="10">
        <text>Mg(2+)(in) = Mg(2+)(out)</text>
        <dbReference type="Rhea" id="RHEA:29827"/>
        <dbReference type="ChEBI" id="CHEBI:18420"/>
    </reaction>
</comment>
<dbReference type="SUPFAM" id="SSF144083">
    <property type="entry name" value="Magnesium transport protein CorA, transmembrane region"/>
    <property type="match status" value="1"/>
</dbReference>
<dbReference type="FunFam" id="1.20.58.340:FF:000004">
    <property type="entry name" value="Magnesium transport protein CorA"/>
    <property type="match status" value="1"/>
</dbReference>
<dbReference type="InterPro" id="IPR045863">
    <property type="entry name" value="CorA_TM1_TM2"/>
</dbReference>
<name>A0A9D1XDN2_9FIRM</name>
<reference evidence="13" key="1">
    <citation type="journal article" date="2021" name="PeerJ">
        <title>Extensive microbial diversity within the chicken gut microbiome revealed by metagenomics and culture.</title>
        <authorList>
            <person name="Gilroy R."/>
            <person name="Ravi A."/>
            <person name="Getino M."/>
            <person name="Pursley I."/>
            <person name="Horton D.L."/>
            <person name="Alikhan N.F."/>
            <person name="Baker D."/>
            <person name="Gharbi K."/>
            <person name="Hall N."/>
            <person name="Watson M."/>
            <person name="Adriaenssens E.M."/>
            <person name="Foster-Nyarko E."/>
            <person name="Jarju S."/>
            <person name="Secka A."/>
            <person name="Antonio M."/>
            <person name="Oren A."/>
            <person name="Chaudhuri R.R."/>
            <person name="La Ragione R."/>
            <person name="Hildebrand F."/>
            <person name="Pallen M.J."/>
        </authorList>
    </citation>
    <scope>NUCLEOTIDE SEQUENCE</scope>
    <source>
        <strain evidence="13">CHK183-1962</strain>
    </source>
</reference>
<evidence type="ECO:0000256" key="7">
    <source>
        <dbReference type="ARBA" id="ARBA00022989"/>
    </source>
</evidence>
<dbReference type="Pfam" id="PF01544">
    <property type="entry name" value="CorA"/>
    <property type="match status" value="1"/>
</dbReference>
<reference evidence="13" key="2">
    <citation type="submission" date="2021-04" db="EMBL/GenBank/DDBJ databases">
        <authorList>
            <person name="Gilroy R."/>
        </authorList>
    </citation>
    <scope>NUCLEOTIDE SEQUENCE</scope>
    <source>
        <strain evidence="13">CHK183-1962</strain>
    </source>
</reference>
<keyword evidence="7 12" id="KW-1133">Transmembrane helix</keyword>
<feature type="transmembrane region" description="Helical" evidence="12">
    <location>
        <begin position="272"/>
        <end position="292"/>
    </location>
</feature>